<protein>
    <recommendedName>
        <fullName evidence="3">NAD(P)/FAD-dependent oxidoreductase</fullName>
    </recommendedName>
</protein>
<dbReference type="EMBL" id="LDJG01000005">
    <property type="protein sequence ID" value="KRG59364.1"/>
    <property type="molecule type" value="Genomic_DNA"/>
</dbReference>
<dbReference type="InterPro" id="IPR036188">
    <property type="entry name" value="FAD/NAD-bd_sf"/>
</dbReference>
<dbReference type="InterPro" id="IPR006311">
    <property type="entry name" value="TAT_signal"/>
</dbReference>
<gene>
    <name evidence="1" type="ORF">ABB22_04505</name>
</gene>
<comment type="caution">
    <text evidence="1">The sequence shown here is derived from an EMBL/GenBank/DDBJ whole genome shotgun (WGS) entry which is preliminary data.</text>
</comment>
<accession>A0ABR5NMK4</accession>
<dbReference type="Pfam" id="PF13450">
    <property type="entry name" value="NAD_binding_8"/>
    <property type="match status" value="1"/>
</dbReference>
<evidence type="ECO:0008006" key="3">
    <source>
        <dbReference type="Google" id="ProtNLM"/>
    </source>
</evidence>
<dbReference type="Proteomes" id="UP000050902">
    <property type="component" value="Unassembled WGS sequence"/>
</dbReference>
<dbReference type="PROSITE" id="PS51318">
    <property type="entry name" value="TAT"/>
    <property type="match status" value="1"/>
</dbReference>
<dbReference type="Gene3D" id="3.50.50.60">
    <property type="entry name" value="FAD/NAD(P)-binding domain"/>
    <property type="match status" value="2"/>
</dbReference>
<evidence type="ECO:0000313" key="1">
    <source>
        <dbReference type="EMBL" id="KRG59364.1"/>
    </source>
</evidence>
<organism evidence="1 2">
    <name type="scientific">Stenotrophomonas nitritireducens</name>
    <dbReference type="NCBI Taxonomy" id="83617"/>
    <lineage>
        <taxon>Bacteria</taxon>
        <taxon>Pseudomonadati</taxon>
        <taxon>Pseudomonadota</taxon>
        <taxon>Gammaproteobacteria</taxon>
        <taxon>Lysobacterales</taxon>
        <taxon>Lysobacteraceae</taxon>
        <taxon>Stenotrophomonas</taxon>
    </lineage>
</organism>
<sequence length="676" mass="74784">MTRNRHEQLGMLDSIERRDFINGVLKTSLAVAASGVAPDVLAAAAGMPLSGTTGVAGVAGRGMPASAQGPYPPALTGMRGSGYPKAFEAGHALRDGSLQIDPTQVHDTGEQYDLIVVGGGISGLAAALYYARDSGGQAHTLVLDNHDDFGGHAKRNEFNFGKRTVISNAGTFNISPGSDNAREFMRSIGIEDIARLNQDNQDTFFYHRHGMGQSVYYDKETFGRDALMDDPAPWIEFVALHDPNTPPDQARRWADFLAGAPMSEQARKDVYRLHAGRIDYLPGLAPVERVRKLRAITYRDFLLDVAKVDPMVVTYLRDRTFGSARGLSGMSAMAARRRGLPGFLGMELGTDNPLPASALGVPPATTHKAVANYHFPDGNATIARLIVRQLIPAALPGRTLEDSILQRADYSRLDLPDNHNRIRLDSTVVQVANTADGVQVTYFRDGKLQRVRARHCVLACWHHVIPYICPELPEWQKEALRYQVHAANLWVNVWLNNWQAFKKAGTCFINAPNGYYSQILLECPVDIGGYVRSASPDEPTVLTMLRVFETPGIPVKDQYRVARAEMYATDFETYELNVREQLTRMLGPHGFDARRDIAGITVNRWGHGYSYMYSSVFDDFLERGEQPPHERARMPYGNIAIANCDAAARDTTPDSIDQAHRAVCELRLNLRNSVNF</sequence>
<proteinExistence type="predicted"/>
<evidence type="ECO:0000313" key="2">
    <source>
        <dbReference type="Proteomes" id="UP000050902"/>
    </source>
</evidence>
<dbReference type="RefSeq" id="WP_055770772.1">
    <property type="nucleotide sequence ID" value="NZ_LDJG01000005.1"/>
</dbReference>
<reference evidence="1 2" key="1">
    <citation type="submission" date="2015-05" db="EMBL/GenBank/DDBJ databases">
        <title>Genome sequencing and analysis of members of genus Stenotrophomonas.</title>
        <authorList>
            <person name="Patil P.P."/>
            <person name="Midha S."/>
            <person name="Patil P.B."/>
        </authorList>
    </citation>
    <scope>NUCLEOTIDE SEQUENCE [LARGE SCALE GENOMIC DNA]</scope>
    <source>
        <strain evidence="1 2">DSM 12575</strain>
    </source>
</reference>
<dbReference type="SUPFAM" id="SSF51905">
    <property type="entry name" value="FAD/NAD(P)-binding domain"/>
    <property type="match status" value="1"/>
</dbReference>
<name>A0ABR5NMK4_9GAMM</name>
<keyword evidence="2" id="KW-1185">Reference proteome</keyword>